<dbReference type="InterPro" id="IPR032816">
    <property type="entry name" value="VTT_dom"/>
</dbReference>
<dbReference type="Proteomes" id="UP001516023">
    <property type="component" value="Unassembled WGS sequence"/>
</dbReference>
<evidence type="ECO:0000256" key="3">
    <source>
        <dbReference type="ARBA" id="ARBA00022692"/>
    </source>
</evidence>
<dbReference type="InterPro" id="IPR015414">
    <property type="entry name" value="TMEM64"/>
</dbReference>
<dbReference type="GO" id="GO:0005886">
    <property type="term" value="C:plasma membrane"/>
    <property type="evidence" value="ECO:0007669"/>
    <property type="project" value="UniProtKB-SubCell"/>
</dbReference>
<feature type="transmembrane region" description="Helical" evidence="7">
    <location>
        <begin position="540"/>
        <end position="564"/>
    </location>
</feature>
<evidence type="ECO:0000256" key="2">
    <source>
        <dbReference type="ARBA" id="ARBA00022475"/>
    </source>
</evidence>
<comment type="caution">
    <text evidence="9">The sequence shown here is derived from an EMBL/GenBank/DDBJ whole genome shotgun (WGS) entry which is preliminary data.</text>
</comment>
<feature type="region of interest" description="Disordered" evidence="6">
    <location>
        <begin position="877"/>
        <end position="900"/>
    </location>
</feature>
<dbReference type="PANTHER" id="PTHR12677">
    <property type="entry name" value="GOLGI APPARATUS MEMBRANE PROTEIN TVP38-RELATED"/>
    <property type="match status" value="1"/>
</dbReference>
<evidence type="ECO:0000313" key="9">
    <source>
        <dbReference type="EMBL" id="KAL3802495.1"/>
    </source>
</evidence>
<feature type="region of interest" description="Disordered" evidence="6">
    <location>
        <begin position="1"/>
        <end position="20"/>
    </location>
</feature>
<gene>
    <name evidence="9" type="ORF">HJC23_012514</name>
</gene>
<feature type="compositionally biased region" description="Polar residues" evidence="6">
    <location>
        <begin position="828"/>
        <end position="849"/>
    </location>
</feature>
<feature type="compositionally biased region" description="Polar residues" evidence="6">
    <location>
        <begin position="730"/>
        <end position="743"/>
    </location>
</feature>
<feature type="region of interest" description="Disordered" evidence="6">
    <location>
        <begin position="824"/>
        <end position="862"/>
    </location>
</feature>
<dbReference type="PANTHER" id="PTHR12677:SF59">
    <property type="entry name" value="GOLGI APPARATUS MEMBRANE PROTEIN TVP38-RELATED"/>
    <property type="match status" value="1"/>
</dbReference>
<proteinExistence type="predicted"/>
<feature type="transmembrane region" description="Helical" evidence="7">
    <location>
        <begin position="626"/>
        <end position="649"/>
    </location>
</feature>
<organism evidence="9 10">
    <name type="scientific">Cyclotella cryptica</name>
    <dbReference type="NCBI Taxonomy" id="29204"/>
    <lineage>
        <taxon>Eukaryota</taxon>
        <taxon>Sar</taxon>
        <taxon>Stramenopiles</taxon>
        <taxon>Ochrophyta</taxon>
        <taxon>Bacillariophyta</taxon>
        <taxon>Coscinodiscophyceae</taxon>
        <taxon>Thalassiosirophycidae</taxon>
        <taxon>Stephanodiscales</taxon>
        <taxon>Stephanodiscaceae</taxon>
        <taxon>Cyclotella</taxon>
    </lineage>
</organism>
<evidence type="ECO:0000259" key="8">
    <source>
        <dbReference type="Pfam" id="PF09335"/>
    </source>
</evidence>
<feature type="transmembrane region" description="Helical" evidence="7">
    <location>
        <begin position="503"/>
        <end position="534"/>
    </location>
</feature>
<evidence type="ECO:0000256" key="7">
    <source>
        <dbReference type="SAM" id="Phobius"/>
    </source>
</evidence>
<dbReference type="AlphaFoldDB" id="A0ABD3QQ25"/>
<reference evidence="9 10" key="1">
    <citation type="journal article" date="2020" name="G3 (Bethesda)">
        <title>Improved Reference Genome for Cyclotella cryptica CCMP332, a Model for Cell Wall Morphogenesis, Salinity Adaptation, and Lipid Production in Diatoms (Bacillariophyta).</title>
        <authorList>
            <person name="Roberts W.R."/>
            <person name="Downey K.M."/>
            <person name="Ruck E.C."/>
            <person name="Traller J.C."/>
            <person name="Alverson A.J."/>
        </authorList>
    </citation>
    <scope>NUCLEOTIDE SEQUENCE [LARGE SCALE GENOMIC DNA]</scope>
    <source>
        <strain evidence="9 10">CCMP332</strain>
    </source>
</reference>
<evidence type="ECO:0000256" key="1">
    <source>
        <dbReference type="ARBA" id="ARBA00004651"/>
    </source>
</evidence>
<feature type="compositionally biased region" description="Low complexity" evidence="6">
    <location>
        <begin position="183"/>
        <end position="200"/>
    </location>
</feature>
<dbReference type="Pfam" id="PF09335">
    <property type="entry name" value="VTT_dom"/>
    <property type="match status" value="1"/>
</dbReference>
<comment type="subcellular location">
    <subcellularLocation>
        <location evidence="1">Cell membrane</location>
        <topology evidence="1">Multi-pass membrane protein</topology>
    </subcellularLocation>
</comment>
<feature type="region of interest" description="Disordered" evidence="6">
    <location>
        <begin position="154"/>
        <end position="207"/>
    </location>
</feature>
<feature type="compositionally biased region" description="Basic and acidic residues" evidence="6">
    <location>
        <begin position="1"/>
        <end position="11"/>
    </location>
</feature>
<feature type="region of interest" description="Disordered" evidence="6">
    <location>
        <begin position="369"/>
        <end position="391"/>
    </location>
</feature>
<keyword evidence="10" id="KW-1185">Reference proteome</keyword>
<keyword evidence="5 7" id="KW-0472">Membrane</keyword>
<evidence type="ECO:0000313" key="10">
    <source>
        <dbReference type="Proteomes" id="UP001516023"/>
    </source>
</evidence>
<feature type="domain" description="VTT" evidence="8">
    <location>
        <begin position="520"/>
        <end position="646"/>
    </location>
</feature>
<keyword evidence="4 7" id="KW-1133">Transmembrane helix</keyword>
<keyword evidence="2" id="KW-1003">Cell membrane</keyword>
<evidence type="ECO:0000256" key="5">
    <source>
        <dbReference type="ARBA" id="ARBA00023136"/>
    </source>
</evidence>
<dbReference type="EMBL" id="JABMIG020000019">
    <property type="protein sequence ID" value="KAL3802495.1"/>
    <property type="molecule type" value="Genomic_DNA"/>
</dbReference>
<name>A0ABD3QQ25_9STRA</name>
<feature type="transmembrane region" description="Helical" evidence="7">
    <location>
        <begin position="463"/>
        <end position="482"/>
    </location>
</feature>
<keyword evidence="3 7" id="KW-0812">Transmembrane</keyword>
<sequence length="979" mass="109498">MYQKEIIEHPRSTQNDDSPFDIPLGHSVARIQRPLPTLVSTPSCSGNHFWFGWKPGIQKKLRLRRRHPTLNIIYCIYLALEKQRRKRTQLNIRKKAEFERGREGTWARRATLSTAEKSLVSSQRLARYAGQCRNVLRLIHPICCLPAFPHNRMDDPSQTDGDGEDTAAASCVTSTPRLTPRISPSAASASSPTPSSPSNSDAHKEAASPTIQYGAFATATNAQHADSFIMQDGPASPSTPTRQRSKSVTHLASGCGVSPLNPFHSPLSRTASPMSMVGSPIKDYDPDEEDNNVMELQQDSFFWGNDLYFDENHYQHHREHTNCDDVLEELAMGSLRPIRRHTIAGATEQSPTQQQQQHQHPKHALKLKESMENEQQQQQQQQQDGKRSTLTTQATTANWEDDNLYPIPEIAPYRYCICSDIFMKILRRICRPHVDGPSCLRPCFPRCQSRMDPRHRRLVCRSVIILFMIVTITFTLLDLLILHKYLNVWLEGTLDWLANNPVAGGMAFIGIILTASLCFFPVSLLALGAGYVYIDLYGLGVGITAAFFVCYAGSLLGAAVCFARSRYLMRQLIQKFSNRYPIVRAVDRAFATMGFRLFLLLRLSPAMPFNALNYIGGITAVSFRDYWRATCIGITPGLLWTIFVGATFGTINNRGVDGKDEFDRDSIRKGVVLGLGIGLGVMGLIGTAMYARQELTKIILAEQASEETETSNPEEAAAHQAPRPHGDSGESFQSPIHDNSSNIFRDLENPQLGESHHSSDEVDPSNRGLFLDESEKSLHNGGVVGQRKENLPARHPPWSPEAIAMELPLVPPIFRRRGSVDLFDLMSPSPNHQTSPNKKYPDITTTNEPSKPEPATEQSSKPLELHMSERVFDVSYNPIHSGTHRSHHVKGQANRPRSNTDPVVIQNLISQTDPFPGGKGDNPQNESVDTTIRRLHSMADFESLRASATAGPGQNASPDERRDEALHEGFDREWFWIWY</sequence>
<feature type="transmembrane region" description="Helical" evidence="7">
    <location>
        <begin position="670"/>
        <end position="691"/>
    </location>
</feature>
<evidence type="ECO:0000256" key="6">
    <source>
        <dbReference type="SAM" id="MobiDB-lite"/>
    </source>
</evidence>
<evidence type="ECO:0000256" key="4">
    <source>
        <dbReference type="ARBA" id="ARBA00022989"/>
    </source>
</evidence>
<accession>A0ABD3QQ25</accession>
<feature type="region of interest" description="Disordered" evidence="6">
    <location>
        <begin position="704"/>
        <end position="799"/>
    </location>
</feature>
<protein>
    <recommendedName>
        <fullName evidence="8">VTT domain-containing protein</fullName>
    </recommendedName>
</protein>